<name>A0A7W6P966_9HYPH</name>
<keyword evidence="1" id="KW-0472">Membrane</keyword>
<feature type="transmembrane region" description="Helical" evidence="1">
    <location>
        <begin position="301"/>
        <end position="319"/>
    </location>
</feature>
<dbReference type="Proteomes" id="UP000530571">
    <property type="component" value="Unassembled WGS sequence"/>
</dbReference>
<organism evidence="2 3">
    <name type="scientific">Martelella radicis</name>
    <dbReference type="NCBI Taxonomy" id="1397476"/>
    <lineage>
        <taxon>Bacteria</taxon>
        <taxon>Pseudomonadati</taxon>
        <taxon>Pseudomonadota</taxon>
        <taxon>Alphaproteobacteria</taxon>
        <taxon>Hyphomicrobiales</taxon>
        <taxon>Aurantimonadaceae</taxon>
        <taxon>Martelella</taxon>
    </lineage>
</organism>
<protein>
    <submittedName>
        <fullName evidence="2">Uncharacterized protein</fullName>
    </submittedName>
</protein>
<feature type="transmembrane region" description="Helical" evidence="1">
    <location>
        <begin position="63"/>
        <end position="83"/>
    </location>
</feature>
<evidence type="ECO:0000313" key="2">
    <source>
        <dbReference type="EMBL" id="MBB4120219.1"/>
    </source>
</evidence>
<keyword evidence="1" id="KW-0812">Transmembrane</keyword>
<accession>A0A7W6P966</accession>
<keyword evidence="1" id="KW-1133">Transmembrane helix</keyword>
<comment type="caution">
    <text evidence="2">The sequence shown here is derived from an EMBL/GenBank/DDBJ whole genome shotgun (WGS) entry which is preliminary data.</text>
</comment>
<feature type="transmembrane region" description="Helical" evidence="1">
    <location>
        <begin position="275"/>
        <end position="295"/>
    </location>
</feature>
<dbReference type="AlphaFoldDB" id="A0A7W6P966"/>
<sequence length="337" mass="38187">MRAITMMAMFYAKSVHDIRRSILILLFFTFAVVGYGIDGIDFRQALEAIGVQTDRPVTLDGDHLRWFIAGLAIYLYVRLVMLVPTDLYKLTKELPDLFESAKAHKNKVETIAKRAETEGQKINGTLTEKKFKDNDAYYNDLKGLLSGLSTSINDVDASSHEFCKSAEALRQEISAIDWDRQPDEIQRLEGQLADVRHVEEFRNSLKARRTELDGLQLKLESHFFMAAEELKNKNADTEKISSAIDSFNSAAASLAQIGSSALNDYQASTRYDHYIFGRFVPCVAISTIATLLLLGAPRYEWLWWGILGTTSLLLIYILFKAPSMHPIDNLKKVLRFF</sequence>
<evidence type="ECO:0000256" key="1">
    <source>
        <dbReference type="SAM" id="Phobius"/>
    </source>
</evidence>
<reference evidence="2 3" key="1">
    <citation type="submission" date="2020-08" db="EMBL/GenBank/DDBJ databases">
        <title>Genomic Encyclopedia of Type Strains, Phase IV (KMG-IV): sequencing the most valuable type-strain genomes for metagenomic binning, comparative biology and taxonomic classification.</title>
        <authorList>
            <person name="Goeker M."/>
        </authorList>
    </citation>
    <scope>NUCLEOTIDE SEQUENCE [LARGE SCALE GENOMIC DNA]</scope>
    <source>
        <strain evidence="2 3">DSM 28101</strain>
    </source>
</reference>
<proteinExistence type="predicted"/>
<dbReference type="EMBL" id="JACIDZ010000001">
    <property type="protein sequence ID" value="MBB4120219.1"/>
    <property type="molecule type" value="Genomic_DNA"/>
</dbReference>
<evidence type="ECO:0000313" key="3">
    <source>
        <dbReference type="Proteomes" id="UP000530571"/>
    </source>
</evidence>
<gene>
    <name evidence="2" type="ORF">GGR30_000114</name>
</gene>
<keyword evidence="3" id="KW-1185">Reference proteome</keyword>